<dbReference type="SUPFAM" id="SSF46689">
    <property type="entry name" value="Homeodomain-like"/>
    <property type="match status" value="1"/>
</dbReference>
<protein>
    <submittedName>
        <fullName evidence="2">Helix-turn-helix domain-containing protein</fullName>
    </submittedName>
</protein>
<evidence type="ECO:0000313" key="3">
    <source>
        <dbReference type="Proteomes" id="UP000678228"/>
    </source>
</evidence>
<dbReference type="Gene3D" id="1.10.10.2840">
    <property type="entry name" value="PucR C-terminal helix-turn-helix domain"/>
    <property type="match status" value="1"/>
</dbReference>
<evidence type="ECO:0000313" key="2">
    <source>
        <dbReference type="EMBL" id="MBP3951472.1"/>
    </source>
</evidence>
<gene>
    <name evidence="2" type="ORF">J7W16_10015</name>
</gene>
<sequence>MNENLIKQFEDVIVKETDHSKDDEILWLEDEHHNPIGFLKAKLTKKEMILLEMLFNPYESIQRPKLASEKKWADYLFAQGNQPNDPKWVQFIHFSLEKRIEDYNSFRDVWESIFSSPIMMLWTTPTRGMIIVDVSIEEELPDFHSINQAISSDFYVDITLLVGTKHVATQSLSQFSWENACLEAIIDSKVIRRVFFEHEAVPYFLLQSIPTDQRKLFLSRLIDDDLRDDKEFLKSIAVYFEHNLNISAAAKTLHMHRNSLQYRIDKYMERTTFDLRQFPQATLMYIALLLLDQRS</sequence>
<reference evidence="2" key="1">
    <citation type="submission" date="2021-03" db="EMBL/GenBank/DDBJ databases">
        <title>Bacillus suaedae sp. nov., isolated from Suaeda aralocaspica.</title>
        <authorList>
            <person name="Lei R.F.R."/>
        </authorList>
    </citation>
    <scope>NUCLEOTIDE SEQUENCE</scope>
    <source>
        <strain evidence="2">YZJH907-2</strain>
    </source>
</reference>
<dbReference type="Proteomes" id="UP000678228">
    <property type="component" value="Unassembled WGS sequence"/>
</dbReference>
<proteinExistence type="predicted"/>
<dbReference type="InterPro" id="IPR009057">
    <property type="entry name" value="Homeodomain-like_sf"/>
</dbReference>
<name>A0A940WVY8_9BACI</name>
<dbReference type="PANTHER" id="PTHR33744:SF15">
    <property type="entry name" value="CARBOHYDRATE DIACID REGULATOR"/>
    <property type="match status" value="1"/>
</dbReference>
<accession>A0A940WVY8</accession>
<organism evidence="2 3">
    <name type="scientific">Halalkalibacter suaedae</name>
    <dbReference type="NCBI Taxonomy" id="2822140"/>
    <lineage>
        <taxon>Bacteria</taxon>
        <taxon>Bacillati</taxon>
        <taxon>Bacillota</taxon>
        <taxon>Bacilli</taxon>
        <taxon>Bacillales</taxon>
        <taxon>Bacillaceae</taxon>
        <taxon>Halalkalibacter</taxon>
    </lineage>
</organism>
<dbReference type="EMBL" id="JAGKSQ010000003">
    <property type="protein sequence ID" value="MBP3951472.1"/>
    <property type="molecule type" value="Genomic_DNA"/>
</dbReference>
<comment type="caution">
    <text evidence="2">The sequence shown here is derived from an EMBL/GenBank/DDBJ whole genome shotgun (WGS) entry which is preliminary data.</text>
</comment>
<dbReference type="InterPro" id="IPR025736">
    <property type="entry name" value="PucR_C-HTH_dom"/>
</dbReference>
<dbReference type="AlphaFoldDB" id="A0A940WVY8"/>
<feature type="domain" description="PucR C-terminal helix-turn-helix" evidence="1">
    <location>
        <begin position="233"/>
        <end position="289"/>
    </location>
</feature>
<dbReference type="PANTHER" id="PTHR33744">
    <property type="entry name" value="CARBOHYDRATE DIACID REGULATOR"/>
    <property type="match status" value="1"/>
</dbReference>
<dbReference type="Pfam" id="PF13556">
    <property type="entry name" value="HTH_30"/>
    <property type="match status" value="1"/>
</dbReference>
<dbReference type="InterPro" id="IPR042070">
    <property type="entry name" value="PucR_C-HTH_sf"/>
</dbReference>
<keyword evidence="3" id="KW-1185">Reference proteome</keyword>
<evidence type="ECO:0000259" key="1">
    <source>
        <dbReference type="Pfam" id="PF13556"/>
    </source>
</evidence>
<dbReference type="InterPro" id="IPR051448">
    <property type="entry name" value="CdaR-like_regulators"/>
</dbReference>
<dbReference type="RefSeq" id="WP_210597149.1">
    <property type="nucleotide sequence ID" value="NZ_JAGKSQ010000003.1"/>
</dbReference>